<dbReference type="GO" id="GO:0006355">
    <property type="term" value="P:regulation of DNA-templated transcription"/>
    <property type="evidence" value="ECO:0007669"/>
    <property type="project" value="InterPro"/>
</dbReference>
<dbReference type="Gene3D" id="2.60.200.20">
    <property type="match status" value="1"/>
</dbReference>
<dbReference type="GO" id="GO:0000160">
    <property type="term" value="P:phosphorelay signal transduction system"/>
    <property type="evidence" value="ECO:0007669"/>
    <property type="project" value="InterPro"/>
</dbReference>
<evidence type="ECO:0000259" key="7">
    <source>
        <dbReference type="PROSITE" id="PS50006"/>
    </source>
</evidence>
<dbReference type="SMART" id="SM00240">
    <property type="entry name" value="FHA"/>
    <property type="match status" value="1"/>
</dbReference>
<keyword evidence="2" id="KW-0597">Phosphoprotein</keyword>
<dbReference type="Proteomes" id="UP000051677">
    <property type="component" value="Unassembled WGS sequence"/>
</dbReference>
<dbReference type="CDD" id="cd00060">
    <property type="entry name" value="FHA"/>
    <property type="match status" value="1"/>
</dbReference>
<keyword evidence="3" id="KW-0805">Transcription regulation</keyword>
<keyword evidence="4 6" id="KW-0238">DNA-binding</keyword>
<dbReference type="EMBL" id="LKTM01000246">
    <property type="protein sequence ID" value="KQH78020.1"/>
    <property type="molecule type" value="Genomic_DNA"/>
</dbReference>
<dbReference type="Pfam" id="PF00486">
    <property type="entry name" value="Trans_reg_C"/>
    <property type="match status" value="1"/>
</dbReference>
<dbReference type="STRING" id="1778.A9W97_10525"/>
<dbReference type="InterPro" id="IPR036388">
    <property type="entry name" value="WH-like_DNA-bd_sf"/>
</dbReference>
<dbReference type="SUPFAM" id="SSF48452">
    <property type="entry name" value="TPR-like"/>
    <property type="match status" value="1"/>
</dbReference>
<dbReference type="InterPro" id="IPR008984">
    <property type="entry name" value="SMAD_FHA_dom_sf"/>
</dbReference>
<evidence type="ECO:0000256" key="5">
    <source>
        <dbReference type="ARBA" id="ARBA00023163"/>
    </source>
</evidence>
<dbReference type="PROSITE" id="PS50006">
    <property type="entry name" value="FHA_DOMAIN"/>
    <property type="match status" value="1"/>
</dbReference>
<dbReference type="CDD" id="cd15831">
    <property type="entry name" value="BTAD"/>
    <property type="match status" value="1"/>
</dbReference>
<dbReference type="FunFam" id="1.10.10.10:FF:000528">
    <property type="entry name" value="Transcriptional regulatory protein EmbR"/>
    <property type="match status" value="1"/>
</dbReference>
<keyword evidence="5" id="KW-0804">Transcription</keyword>
<feature type="DNA-binding region" description="OmpR/PhoB-type" evidence="6">
    <location>
        <begin position="2"/>
        <end position="105"/>
    </location>
</feature>
<gene>
    <name evidence="9" type="ORF">AO501_19830</name>
</gene>
<dbReference type="Gene3D" id="1.25.40.10">
    <property type="entry name" value="Tetratricopeptide repeat domain"/>
    <property type="match status" value="1"/>
</dbReference>
<name>A0A0Q2X9Y5_MYCGO</name>
<comment type="caution">
    <text evidence="9">The sequence shown here is derived from an EMBL/GenBank/DDBJ whole genome shotgun (WGS) entry which is preliminary data.</text>
</comment>
<dbReference type="SUPFAM" id="SSF49879">
    <property type="entry name" value="SMAD/FHA domain"/>
    <property type="match status" value="1"/>
</dbReference>
<feature type="domain" description="FHA" evidence="7">
    <location>
        <begin position="308"/>
        <end position="357"/>
    </location>
</feature>
<sequence>MAGSAMMDTHLEFGVLGPLEMTIDRALVPLGTPKQRAVLAMLVINRNRPVGVDALITALWDEWPPSGARASIHSYVSNLRKLVGAAGVDPRLVLAAAPPGYRLTIPENTCDLGRFIAEKTAGVHAAASGSFEQASRHLSAALKEWRGPVLDDLRDFPFVDSFATALVEDKIIAHTAKAEAEIACGRASAVITELEALTVEHPYREPLWAQLITAYYLTDRQSDALNAYRRVKATLADDLGIDPGPTLRALNEKILRQETLDVKQNAKVTAVGTVTVLDKRTMAATQKVAAYLRDVSTGRDYPLRSAATRIGRLSDNDIVLDSANVSRHHAVIVDTGTNYIINDLRSSNGVHVRHQRIRTAATIHDGDHIRICDHEFTFQIAAHTQA</sequence>
<dbReference type="InterPro" id="IPR011990">
    <property type="entry name" value="TPR-like_helical_dom_sf"/>
</dbReference>
<evidence type="ECO:0000256" key="1">
    <source>
        <dbReference type="ARBA" id="ARBA00005820"/>
    </source>
</evidence>
<dbReference type="PANTHER" id="PTHR35807:SF1">
    <property type="entry name" value="TRANSCRIPTIONAL REGULATOR REDD"/>
    <property type="match status" value="1"/>
</dbReference>
<dbReference type="InterPro" id="IPR001867">
    <property type="entry name" value="OmpR/PhoB-type_DNA-bd"/>
</dbReference>
<dbReference type="PANTHER" id="PTHR35807">
    <property type="entry name" value="TRANSCRIPTIONAL REGULATOR REDD-RELATED"/>
    <property type="match status" value="1"/>
</dbReference>
<dbReference type="Pfam" id="PF00498">
    <property type="entry name" value="FHA"/>
    <property type="match status" value="1"/>
</dbReference>
<dbReference type="Gene3D" id="1.10.10.10">
    <property type="entry name" value="Winged helix-like DNA-binding domain superfamily/Winged helix DNA-binding domain"/>
    <property type="match status" value="1"/>
</dbReference>
<proteinExistence type="inferred from homology"/>
<protein>
    <submittedName>
        <fullName evidence="9">Regulator</fullName>
    </submittedName>
</protein>
<accession>A0A0Q2X9Y5</accession>
<comment type="similarity">
    <text evidence="1">Belongs to the AfsR/DnrI/RedD regulatory family.</text>
</comment>
<dbReference type="RefSeq" id="WP_055579033.1">
    <property type="nucleotide sequence ID" value="NZ_LKTM01000246.1"/>
</dbReference>
<evidence type="ECO:0000259" key="8">
    <source>
        <dbReference type="PROSITE" id="PS51755"/>
    </source>
</evidence>
<dbReference type="OrthoDB" id="4336084at2"/>
<dbReference type="InterPro" id="IPR000253">
    <property type="entry name" value="FHA_dom"/>
</dbReference>
<dbReference type="InterPro" id="IPR005158">
    <property type="entry name" value="BTAD"/>
</dbReference>
<dbReference type="GO" id="GO:0003677">
    <property type="term" value="F:DNA binding"/>
    <property type="evidence" value="ECO:0007669"/>
    <property type="project" value="UniProtKB-UniRule"/>
</dbReference>
<evidence type="ECO:0000313" key="10">
    <source>
        <dbReference type="Proteomes" id="UP000051677"/>
    </source>
</evidence>
<dbReference type="SUPFAM" id="SSF46894">
    <property type="entry name" value="C-terminal effector domain of the bipartite response regulators"/>
    <property type="match status" value="1"/>
</dbReference>
<dbReference type="InterPro" id="IPR051677">
    <property type="entry name" value="AfsR-DnrI-RedD_regulator"/>
</dbReference>
<dbReference type="FunFam" id="1.25.40.10:FF:000222">
    <property type="entry name" value="SARP family transcriptional regulator"/>
    <property type="match status" value="1"/>
</dbReference>
<dbReference type="SMART" id="SM01043">
    <property type="entry name" value="BTAD"/>
    <property type="match status" value="1"/>
</dbReference>
<dbReference type="Pfam" id="PF03704">
    <property type="entry name" value="BTAD"/>
    <property type="match status" value="1"/>
</dbReference>
<evidence type="ECO:0000313" key="9">
    <source>
        <dbReference type="EMBL" id="KQH78020.1"/>
    </source>
</evidence>
<evidence type="ECO:0000256" key="4">
    <source>
        <dbReference type="ARBA" id="ARBA00023125"/>
    </source>
</evidence>
<organism evidence="9 10">
    <name type="scientific">Mycobacterium gordonae</name>
    <dbReference type="NCBI Taxonomy" id="1778"/>
    <lineage>
        <taxon>Bacteria</taxon>
        <taxon>Bacillati</taxon>
        <taxon>Actinomycetota</taxon>
        <taxon>Actinomycetes</taxon>
        <taxon>Mycobacteriales</taxon>
        <taxon>Mycobacteriaceae</taxon>
        <taxon>Mycobacterium</taxon>
    </lineage>
</organism>
<feature type="domain" description="OmpR/PhoB-type" evidence="8">
    <location>
        <begin position="2"/>
        <end position="105"/>
    </location>
</feature>
<evidence type="ECO:0000256" key="6">
    <source>
        <dbReference type="PROSITE-ProRule" id="PRU01091"/>
    </source>
</evidence>
<evidence type="ECO:0000256" key="3">
    <source>
        <dbReference type="ARBA" id="ARBA00023015"/>
    </source>
</evidence>
<dbReference type="PROSITE" id="PS51755">
    <property type="entry name" value="OMPR_PHOB"/>
    <property type="match status" value="1"/>
</dbReference>
<dbReference type="AlphaFoldDB" id="A0A0Q2X9Y5"/>
<reference evidence="9 10" key="1">
    <citation type="submission" date="2015-10" db="EMBL/GenBank/DDBJ databases">
        <title>Mycobacterium gordonae draft genome assembly.</title>
        <authorList>
            <person name="Ustinova V."/>
            <person name="Smirnova T."/>
            <person name="Blagodatskikh K."/>
            <person name="Varlamov D."/>
            <person name="Larionova E."/>
            <person name="Chernousova L."/>
        </authorList>
    </citation>
    <scope>NUCLEOTIDE SEQUENCE [LARGE SCALE GENOMIC DNA]</scope>
    <source>
        <strain evidence="9 10">CTRI 14-8773</strain>
    </source>
</reference>
<evidence type="ECO:0000256" key="2">
    <source>
        <dbReference type="ARBA" id="ARBA00022553"/>
    </source>
</evidence>
<dbReference type="InterPro" id="IPR016032">
    <property type="entry name" value="Sig_transdc_resp-reg_C-effctor"/>
</dbReference>
<dbReference type="SMART" id="SM00862">
    <property type="entry name" value="Trans_reg_C"/>
    <property type="match status" value="1"/>
</dbReference>